<dbReference type="InterPro" id="IPR031325">
    <property type="entry name" value="RHS_repeat"/>
</dbReference>
<dbReference type="NCBIfam" id="TIGR01643">
    <property type="entry name" value="YD_repeat_2x"/>
    <property type="match status" value="3"/>
</dbReference>
<sequence length="1848" mass="199750">MPTSVPESQAHNFISGAQEGIDPRTGLFSFAFPLATLSASENQAPFLPLTLSWSALQTGNPYGLGTGCTFGVTRYDESVNPGQLLLSSGERYRVNRTLSGDGLTLRQCPLPTFRLSKVKGDNGVMQCLIRHKDGHTEVLEKQTQSLWLPVRIVAPTGRHLALTWQAGQGVARLSTVEDENGLTLCRFTWGDVPAMTVWPGTDEEMRLMLYPKNGYLSEIHNVSDAAEKLVWTLGWEDSETLRFPGNVCPLKSVRTPAGLTHTVTWEKKMRFNARSGEGRLPAVVKSQVSTADGEVSQVATYRYSIDSRNPGDDETVLNHNWLGYGAAFSDSEYDTNNDNLLSLRQPYHYWSEVSLKGAGGDPDTVVRRTYNRFHLMTEERIWLEGRACVHTQAIQYYADESKTLAEQKAIWSFPHTVTQTWQQGSALRSETARSAYDEHTGNLLTQTAPDGTVITMTWYPASGEGDRCPADPHGFARCLKSRTVTPVRTAYGDEPVTREVHTWTDIAAKAAHRGQSGRPETVVMPHTVSTFVYLTAGTPEENTARSSMTYQYQQGDVTARDFGRLTRQVSTFHNEISPAHPYETETGLTFTYDGATHRQTRTVTVSAMKNAADPDFMAPVVTTSRVVSGLTGRVMSLTDATGNVVRCEYDALGRPKGQTLHPEDEAYRQASRTQYFPADSQGHTQVVHTDALKNQVRTTFNALGQVVRQEVQDMDGPEGKRQAWLTASACQYDARGQGVSTAVTDWLRADEASGETGEAGHPLPALQTPVSVSTTAPVRDDWGRVVSTRGSDGLTHHRVTDPVACTVTTWTTDAKGKETPRTVTYGDPRTGRVVRAAVFPTAEDLEKNAPYSTVTQAWDGVGRLRQSTDPLGHTTAFTYDVFGRVVSTTLPDGVIVHKRYAPSGAAGLAVSISVTDPVTKATTVQGVRRFDAAGRVVSSTVGKDEATGRTTTAVYEKSLLSRTHTDSTTGPDGVTCTVESDPRLGNAVLSVKAEDKHGVLPAVGQTFSYNRLTGQMLDAQAGSSVTRQYYRPSGAGLRREEQVYGGSVLRSHAVHSLAGRVQQVTGVEGAPCTYHYITRGRLAGRVASVTDNGVTVTPAYDDLNRVSGWTAVTLQGGQTLTTEMVPDAYGREHSRTITHSNGEVRVLTQRWTKSGQLEGRTWVRRQAGQAASKEETLCDETFIYDARSRLQDYRVTGTQLPRDAHGNAFVRQRFTFDALSNIRTCETTLDSRGHGAVITATYGYAGHDPCRLTSVTYNREASAQGYKDLAFSDADYDAAGRLLKDEAGRGLHYDALGRLVRVTQNGGQAGEYGYDAGNRLAWQRVDSTQQLHRLYYRGSRLVTEWVSPQGEGQKQDDKTDTLIRLTGVAQTTRQGGKAVTLLLGTDGKGSVLTGNDGHTRDYGYSPYGQGSRTEHGSERQGESVRGWNGERRDPVTGTTHLGNGYRAYNPVLMRFHCPDSLSPFGAGGINPYAYCAGDPVNHADPTGHLSWNGWLSIGLGIAAVVIGVATLGLGAAGAISLGVMAASMAVLDVASGALSIASGALEESDPEMSEKLGWASLGVGAPSMVYGGVKLVQGGINLGKGVAGLYHLTPGRLLLGAASAKVGSLNASVGSAMMLGLAGSAATVQGAKAGVTVASQTGDGVKGTEAGEGAYSAAQVNKLRTIRAVKGDTARRGHRLLSRSNAPRRITESANIGAEGTAYILGTGDTVGDYALALEADMHLSDTELFVVAHGEPGMVQISNDFMNAQEFANYLSEQVNNELSEYRRITLAICDSGTGGNSVGREVSRLAGNNTTVRAFMGNIVADQKEFTEHINEMNSVVQLIQQDPSLFDFKFHYYPEQLVTWH</sequence>
<dbReference type="Pfam" id="PF05593">
    <property type="entry name" value="RHS_repeat"/>
    <property type="match status" value="1"/>
</dbReference>
<keyword evidence="4" id="KW-0614">Plasmid</keyword>
<dbReference type="Pfam" id="PF25023">
    <property type="entry name" value="TEN_YD-shell"/>
    <property type="match status" value="1"/>
</dbReference>
<proteinExistence type="predicted"/>
<dbReference type="InterPro" id="IPR050708">
    <property type="entry name" value="T6SS_VgrG/RHS"/>
</dbReference>
<dbReference type="InterPro" id="IPR006530">
    <property type="entry name" value="YD"/>
</dbReference>
<evidence type="ECO:0000259" key="3">
    <source>
        <dbReference type="Pfam" id="PF25023"/>
    </source>
</evidence>
<feature type="domain" description="Teneurin-like YD-shell" evidence="3">
    <location>
        <begin position="1178"/>
        <end position="1459"/>
    </location>
</feature>
<dbReference type="Proteomes" id="UP000217979">
    <property type="component" value="Plasmid unnamed"/>
</dbReference>
<keyword evidence="1" id="KW-0677">Repeat</keyword>
<feature type="compositionally biased region" description="Basic and acidic residues" evidence="2">
    <location>
        <begin position="1412"/>
        <end position="1434"/>
    </location>
</feature>
<dbReference type="Gene3D" id="2.180.10.10">
    <property type="entry name" value="RHS repeat-associated core"/>
    <property type="match status" value="2"/>
</dbReference>
<dbReference type="PANTHER" id="PTHR32305">
    <property type="match status" value="1"/>
</dbReference>
<dbReference type="InterPro" id="IPR022385">
    <property type="entry name" value="Rhs_assc_core"/>
</dbReference>
<evidence type="ECO:0000313" key="4">
    <source>
        <dbReference type="EMBL" id="ATF95418.1"/>
    </source>
</evidence>
<feature type="region of interest" description="Disordered" evidence="2">
    <location>
        <begin position="753"/>
        <end position="775"/>
    </location>
</feature>
<reference evidence="4 5" key="1">
    <citation type="submission" date="2017-09" db="EMBL/GenBank/DDBJ databases">
        <title>FDA dAtabase for Regulatory Grade micrObial Sequences (FDA-ARGOS): Supporting development and validation of Infectious Disease Dx tests.</title>
        <authorList>
            <person name="Minogue T."/>
            <person name="Wolcott M."/>
            <person name="Wasieloski L."/>
            <person name="Aguilar W."/>
            <person name="Moore D."/>
            <person name="Tallon L."/>
            <person name="Sadzewicz L."/>
            <person name="Ott S."/>
            <person name="Zhao X."/>
            <person name="Nagaraj S."/>
            <person name="Vavikolanu K."/>
            <person name="Aluvathingal J."/>
            <person name="Nadendla S."/>
            <person name="Sichtig H."/>
        </authorList>
    </citation>
    <scope>NUCLEOTIDE SEQUENCE [LARGE SCALE GENOMIC DNA]</scope>
    <source>
        <strain evidence="4 5">FDAARGOS_392</strain>
        <plasmid evidence="5">Plasmid unnamed</plasmid>
    </source>
</reference>
<dbReference type="InterPro" id="IPR056823">
    <property type="entry name" value="TEN-like_YD-shell"/>
</dbReference>
<accession>A0A291E6A4</accession>
<dbReference type="PANTHER" id="PTHR32305:SF15">
    <property type="entry name" value="PROTEIN RHSA-RELATED"/>
    <property type="match status" value="1"/>
</dbReference>
<evidence type="ECO:0000256" key="2">
    <source>
        <dbReference type="SAM" id="MobiDB-lite"/>
    </source>
</evidence>
<name>A0A291E6A4_9ENTR</name>
<dbReference type="EMBL" id="CP023526">
    <property type="protein sequence ID" value="ATF95418.1"/>
    <property type="molecule type" value="Genomic_DNA"/>
</dbReference>
<protein>
    <recommendedName>
        <fullName evidence="3">Teneurin-like YD-shell domain-containing protein</fullName>
    </recommendedName>
</protein>
<feature type="region of interest" description="Disordered" evidence="2">
    <location>
        <begin position="1392"/>
        <end position="1438"/>
    </location>
</feature>
<evidence type="ECO:0000256" key="1">
    <source>
        <dbReference type="ARBA" id="ARBA00022737"/>
    </source>
</evidence>
<gene>
    <name evidence="4" type="ORF">CO704_25380</name>
</gene>
<evidence type="ECO:0000313" key="5">
    <source>
        <dbReference type="Proteomes" id="UP000217979"/>
    </source>
</evidence>
<dbReference type="RefSeq" id="WP_096754224.1">
    <property type="nucleotide sequence ID" value="NZ_CP023526.1"/>
</dbReference>
<organism evidence="4 5">
    <name type="scientific">Cedecea neteri</name>
    <dbReference type="NCBI Taxonomy" id="158822"/>
    <lineage>
        <taxon>Bacteria</taxon>
        <taxon>Pseudomonadati</taxon>
        <taxon>Pseudomonadota</taxon>
        <taxon>Gammaproteobacteria</taxon>
        <taxon>Enterobacterales</taxon>
        <taxon>Enterobacteriaceae</taxon>
        <taxon>Cedecea</taxon>
    </lineage>
</organism>
<dbReference type="NCBIfam" id="TIGR03696">
    <property type="entry name" value="Rhs_assc_core"/>
    <property type="match status" value="1"/>
</dbReference>
<geneLocation type="plasmid" evidence="4">
    <name>unnamed</name>
</geneLocation>